<feature type="transmembrane region" description="Helical" evidence="6">
    <location>
        <begin position="153"/>
        <end position="174"/>
    </location>
</feature>
<keyword evidence="3 6" id="KW-0812">Transmembrane</keyword>
<dbReference type="RefSeq" id="WP_377915689.1">
    <property type="nucleotide sequence ID" value="NZ_JBHSKS010000009.1"/>
</dbReference>
<dbReference type="PANTHER" id="PTHR30250:SF11">
    <property type="entry name" value="O-ANTIGEN TRANSPORTER-RELATED"/>
    <property type="match status" value="1"/>
</dbReference>
<feature type="transmembrane region" description="Helical" evidence="6">
    <location>
        <begin position="412"/>
        <end position="431"/>
    </location>
</feature>
<evidence type="ECO:0000256" key="3">
    <source>
        <dbReference type="ARBA" id="ARBA00022692"/>
    </source>
</evidence>
<reference evidence="8" key="1">
    <citation type="journal article" date="2019" name="Int. J. Syst. Evol. Microbiol.">
        <title>The Global Catalogue of Microorganisms (GCM) 10K type strain sequencing project: providing services to taxonomists for standard genome sequencing and annotation.</title>
        <authorList>
            <consortium name="The Broad Institute Genomics Platform"/>
            <consortium name="The Broad Institute Genome Sequencing Center for Infectious Disease"/>
            <person name="Wu L."/>
            <person name="Ma J."/>
        </authorList>
    </citation>
    <scope>NUCLEOTIDE SEQUENCE [LARGE SCALE GENOMIC DNA]</scope>
    <source>
        <strain evidence="8">CGMCC 1.7030</strain>
    </source>
</reference>
<evidence type="ECO:0000256" key="1">
    <source>
        <dbReference type="ARBA" id="ARBA00004651"/>
    </source>
</evidence>
<feature type="transmembrane region" description="Helical" evidence="6">
    <location>
        <begin position="47"/>
        <end position="67"/>
    </location>
</feature>
<organism evidence="7 8">
    <name type="scientific">Algoriphagus aquatilis</name>
    <dbReference type="NCBI Taxonomy" id="490186"/>
    <lineage>
        <taxon>Bacteria</taxon>
        <taxon>Pseudomonadati</taxon>
        <taxon>Bacteroidota</taxon>
        <taxon>Cytophagia</taxon>
        <taxon>Cytophagales</taxon>
        <taxon>Cyclobacteriaceae</taxon>
        <taxon>Algoriphagus</taxon>
    </lineage>
</organism>
<proteinExistence type="predicted"/>
<feature type="transmembrane region" description="Helical" evidence="6">
    <location>
        <begin position="274"/>
        <end position="295"/>
    </location>
</feature>
<name>A0ABW0BY04_9BACT</name>
<keyword evidence="2" id="KW-1003">Cell membrane</keyword>
<accession>A0ABW0BY04</accession>
<comment type="subcellular location">
    <subcellularLocation>
        <location evidence="1">Cell membrane</location>
        <topology evidence="1">Multi-pass membrane protein</topology>
    </subcellularLocation>
</comment>
<comment type="caution">
    <text evidence="7">The sequence shown here is derived from an EMBL/GenBank/DDBJ whole genome shotgun (WGS) entry which is preliminary data.</text>
</comment>
<evidence type="ECO:0000256" key="4">
    <source>
        <dbReference type="ARBA" id="ARBA00022989"/>
    </source>
</evidence>
<keyword evidence="5 6" id="KW-0472">Membrane</keyword>
<protein>
    <submittedName>
        <fullName evidence="7">Lipopolysaccharide biosynthesis protein</fullName>
    </submittedName>
</protein>
<evidence type="ECO:0000313" key="7">
    <source>
        <dbReference type="EMBL" id="MFC5192561.1"/>
    </source>
</evidence>
<sequence>MSQLKKLAGQTAIYGLSSILGRSINFLLIIVYTAYLDKAALGAFTGIYALIGFLNIVFTYGMETAFFRFSTRKNLDPAKVYHSSQSLLITSSLILGSGMYLLAPWLSEVMNYPDQAYLFRWTALILSFDAILAIPFAKLRLENRAIAFAGAKLINILFNVLFNLLLIIWIPGWIESGNLEQGFLGFQQDWGVEYILLSNLLANGLIIPFVWWRAGFFRFTLEKEIIKPMWKYSLPLLFMGLAGVTNELVSRLLFEYVLPVNYFPGVTSREAAGIFGANFKLAILMNLVIQAFKYAAEPFFFRQSTDKNSPQLYAKVMHAFILFCSLLMIAISVNLFWIGPLFLKGAAYATGFYIVPVLLMGYLLLGVYFNLSIWFKVTDKTSYSFWITFIGALVSVAIIVGLVPVWGFMGGALSTLGCYLVMTVICFGYGQKFYPIPYQTGKAILYLVLAFALSYGGFYLDLQSQEMNFFAKNTAVLIFLGLVVLLEKDQLNSLFSLKKKKA</sequence>
<feature type="transmembrane region" description="Helical" evidence="6">
    <location>
        <begin position="468"/>
        <end position="486"/>
    </location>
</feature>
<evidence type="ECO:0000256" key="5">
    <source>
        <dbReference type="ARBA" id="ARBA00023136"/>
    </source>
</evidence>
<dbReference type="EMBL" id="JBHSKS010000009">
    <property type="protein sequence ID" value="MFC5192561.1"/>
    <property type="molecule type" value="Genomic_DNA"/>
</dbReference>
<evidence type="ECO:0000256" key="6">
    <source>
        <dbReference type="SAM" id="Phobius"/>
    </source>
</evidence>
<feature type="transmembrane region" description="Helical" evidence="6">
    <location>
        <begin position="194"/>
        <end position="212"/>
    </location>
</feature>
<feature type="transmembrane region" description="Helical" evidence="6">
    <location>
        <begin position="316"/>
        <end position="338"/>
    </location>
</feature>
<dbReference type="PANTHER" id="PTHR30250">
    <property type="entry name" value="PST FAMILY PREDICTED COLANIC ACID TRANSPORTER"/>
    <property type="match status" value="1"/>
</dbReference>
<gene>
    <name evidence="7" type="ORF">ACFPIK_12360</name>
</gene>
<feature type="transmembrane region" description="Helical" evidence="6">
    <location>
        <begin position="383"/>
        <end position="406"/>
    </location>
</feature>
<dbReference type="InterPro" id="IPR050833">
    <property type="entry name" value="Poly_Biosynth_Transport"/>
</dbReference>
<dbReference type="Proteomes" id="UP001596163">
    <property type="component" value="Unassembled WGS sequence"/>
</dbReference>
<feature type="transmembrane region" description="Helical" evidence="6">
    <location>
        <begin position="443"/>
        <end position="462"/>
    </location>
</feature>
<evidence type="ECO:0000313" key="8">
    <source>
        <dbReference type="Proteomes" id="UP001596163"/>
    </source>
</evidence>
<dbReference type="Pfam" id="PF01943">
    <property type="entry name" value="Polysacc_synt"/>
    <property type="match status" value="1"/>
</dbReference>
<feature type="transmembrane region" description="Helical" evidence="6">
    <location>
        <begin position="12"/>
        <end position="35"/>
    </location>
</feature>
<keyword evidence="4 6" id="KW-1133">Transmembrane helix</keyword>
<feature type="transmembrane region" description="Helical" evidence="6">
    <location>
        <begin position="350"/>
        <end position="371"/>
    </location>
</feature>
<feature type="transmembrane region" description="Helical" evidence="6">
    <location>
        <begin position="87"/>
        <end position="106"/>
    </location>
</feature>
<dbReference type="InterPro" id="IPR002797">
    <property type="entry name" value="Polysacc_synth"/>
</dbReference>
<keyword evidence="8" id="KW-1185">Reference proteome</keyword>
<feature type="transmembrane region" description="Helical" evidence="6">
    <location>
        <begin position="118"/>
        <end position="141"/>
    </location>
</feature>
<feature type="transmembrane region" description="Helical" evidence="6">
    <location>
        <begin position="232"/>
        <end position="254"/>
    </location>
</feature>
<evidence type="ECO:0000256" key="2">
    <source>
        <dbReference type="ARBA" id="ARBA00022475"/>
    </source>
</evidence>